<dbReference type="Proteomes" id="UP000703661">
    <property type="component" value="Unassembled WGS sequence"/>
</dbReference>
<proteinExistence type="predicted"/>
<dbReference type="AlphaFoldDB" id="A0A9P6MCC2"/>
<keyword evidence="2" id="KW-1185">Reference proteome</keyword>
<accession>A0A9P6MCC2</accession>
<reference evidence="1" key="1">
    <citation type="journal article" date="2020" name="Fungal Divers.">
        <title>Resolving the Mortierellaceae phylogeny through synthesis of multi-gene phylogenetics and phylogenomics.</title>
        <authorList>
            <person name="Vandepol N."/>
            <person name="Liber J."/>
            <person name="Desiro A."/>
            <person name="Na H."/>
            <person name="Kennedy M."/>
            <person name="Barry K."/>
            <person name="Grigoriev I.V."/>
            <person name="Miller A.N."/>
            <person name="O'Donnell K."/>
            <person name="Stajich J.E."/>
            <person name="Bonito G."/>
        </authorList>
    </citation>
    <scope>NUCLEOTIDE SEQUENCE</scope>
    <source>
        <strain evidence="1">NRRL 2769</strain>
    </source>
</reference>
<sequence>MVTPPPTESLLLDCVQNKPDVETPLRELRRERLKGQGEDVYISPRAKATQRATDHFDLTTKVQEFLASDRKVFLLLGDSGAGKSTFNRALEIN</sequence>
<evidence type="ECO:0000313" key="1">
    <source>
        <dbReference type="EMBL" id="KAF9991675.1"/>
    </source>
</evidence>
<dbReference type="InterPro" id="IPR025662">
    <property type="entry name" value="Sigma_54_int_dom_ATP-bd_1"/>
</dbReference>
<comment type="caution">
    <text evidence="1">The sequence shown here is derived from an EMBL/GenBank/DDBJ whole genome shotgun (WGS) entry which is preliminary data.</text>
</comment>
<organism evidence="1 2">
    <name type="scientific">Entomortierella chlamydospora</name>
    <dbReference type="NCBI Taxonomy" id="101097"/>
    <lineage>
        <taxon>Eukaryota</taxon>
        <taxon>Fungi</taxon>
        <taxon>Fungi incertae sedis</taxon>
        <taxon>Mucoromycota</taxon>
        <taxon>Mortierellomycotina</taxon>
        <taxon>Mortierellomycetes</taxon>
        <taxon>Mortierellales</taxon>
        <taxon>Mortierellaceae</taxon>
        <taxon>Entomortierella</taxon>
    </lineage>
</organism>
<gene>
    <name evidence="1" type="ORF">BGZ80_008972</name>
</gene>
<evidence type="ECO:0000313" key="2">
    <source>
        <dbReference type="Proteomes" id="UP000703661"/>
    </source>
</evidence>
<protein>
    <submittedName>
        <fullName evidence="1">Uncharacterized protein</fullName>
    </submittedName>
</protein>
<feature type="non-terminal residue" evidence="1">
    <location>
        <position position="93"/>
    </location>
</feature>
<dbReference type="EMBL" id="JAAAID010005060">
    <property type="protein sequence ID" value="KAF9991675.1"/>
    <property type="molecule type" value="Genomic_DNA"/>
</dbReference>
<dbReference type="PROSITE" id="PS00675">
    <property type="entry name" value="SIGMA54_INTERACT_1"/>
    <property type="match status" value="1"/>
</dbReference>
<name>A0A9P6MCC2_9FUNG</name>